<organism evidence="6 7">
    <name type="scientific">Oryza glaberrima</name>
    <name type="common">African rice</name>
    <dbReference type="NCBI Taxonomy" id="4538"/>
    <lineage>
        <taxon>Eukaryota</taxon>
        <taxon>Viridiplantae</taxon>
        <taxon>Streptophyta</taxon>
        <taxon>Embryophyta</taxon>
        <taxon>Tracheophyta</taxon>
        <taxon>Spermatophyta</taxon>
        <taxon>Magnoliopsida</taxon>
        <taxon>Liliopsida</taxon>
        <taxon>Poales</taxon>
        <taxon>Poaceae</taxon>
        <taxon>BOP clade</taxon>
        <taxon>Oryzoideae</taxon>
        <taxon>Oryzeae</taxon>
        <taxon>Oryzinae</taxon>
        <taxon>Oryza</taxon>
    </lineage>
</organism>
<feature type="region of interest" description="Disordered" evidence="3">
    <location>
        <begin position="211"/>
        <end position="231"/>
    </location>
</feature>
<keyword evidence="7" id="KW-1185">Reference proteome</keyword>
<sequence length="323" mass="33858">MDLLLLVFLLLAAMSAALESITSTAVKTGCQERCGGVDIPYPFGIGPGCSRHGFELSCVSNGSGAGPIAVLAGTSIQVTRLSVEPAESQVVLPVGWQCYNTSQPTRTYPDWSRAKTEMNRGGVYRISNTHNMLVVLGCNTVGYTESLRSEGGAYSSTYYIGCMSYCNNSASAQDGQCAGVGCCHVDIPRGSPTAPSTSGCTTTPVWWTTAPVTTPSSPTGPTTVSGEPTSSRWTRTGTFRCGLTGRSARTAPCPALRPRASQGTPVSASTASASTLLMVRVTTASVPQATRETPMLLMDVLVSNNFLRTIDHHICDMTSDGST</sequence>
<comment type="subcellular location">
    <subcellularLocation>
        <location evidence="1">Membrane</location>
        <topology evidence="1">Single-pass membrane protein</topology>
    </subcellularLocation>
</comment>
<reference evidence="6" key="1">
    <citation type="submission" date="2015-06" db="UniProtKB">
        <authorList>
            <consortium name="EnsemblPlants"/>
        </authorList>
    </citation>
    <scope>IDENTIFICATION</scope>
</reference>
<dbReference type="STRING" id="4538.I1QTF0"/>
<evidence type="ECO:0000313" key="7">
    <source>
        <dbReference type="Proteomes" id="UP000007306"/>
    </source>
</evidence>
<evidence type="ECO:0000256" key="3">
    <source>
        <dbReference type="SAM" id="MobiDB-lite"/>
    </source>
</evidence>
<keyword evidence="2 4" id="KW-0732">Signal</keyword>
<name>I1QTF0_ORYGL</name>
<proteinExistence type="predicted"/>
<accession>I1QTF0</accession>
<dbReference type="Pfam" id="PF13947">
    <property type="entry name" value="GUB_WAK_bind"/>
    <property type="match status" value="1"/>
</dbReference>
<evidence type="ECO:0000259" key="5">
    <source>
        <dbReference type="Pfam" id="PF13947"/>
    </source>
</evidence>
<dbReference type="Gramene" id="ORGLA10G0048300.1">
    <property type="protein sequence ID" value="ORGLA10G0048300.1"/>
    <property type="gene ID" value="ORGLA10G0048300"/>
</dbReference>
<dbReference type="GO" id="GO:0016020">
    <property type="term" value="C:membrane"/>
    <property type="evidence" value="ECO:0007669"/>
    <property type="project" value="UniProtKB-SubCell"/>
</dbReference>
<evidence type="ECO:0000313" key="6">
    <source>
        <dbReference type="EnsemblPlants" id="ORGLA10G0048300.1"/>
    </source>
</evidence>
<dbReference type="Proteomes" id="UP000007306">
    <property type="component" value="Chromosome 10"/>
</dbReference>
<evidence type="ECO:0000256" key="4">
    <source>
        <dbReference type="SAM" id="SignalP"/>
    </source>
</evidence>
<protein>
    <recommendedName>
        <fullName evidence="5">Wall-associated receptor kinase galacturonan-binding domain-containing protein</fullName>
    </recommendedName>
</protein>
<dbReference type="eggNOG" id="ENOG502QQPF">
    <property type="taxonomic scope" value="Eukaryota"/>
</dbReference>
<dbReference type="GO" id="GO:0030247">
    <property type="term" value="F:polysaccharide binding"/>
    <property type="evidence" value="ECO:0007669"/>
    <property type="project" value="InterPro"/>
</dbReference>
<dbReference type="OMA" id="TFEQWPR"/>
<feature type="domain" description="Wall-associated receptor kinase galacturonan-binding" evidence="5">
    <location>
        <begin position="30"/>
        <end position="83"/>
    </location>
</feature>
<evidence type="ECO:0000256" key="2">
    <source>
        <dbReference type="ARBA" id="ARBA00022729"/>
    </source>
</evidence>
<evidence type="ECO:0000256" key="1">
    <source>
        <dbReference type="ARBA" id="ARBA00004167"/>
    </source>
</evidence>
<dbReference type="AlphaFoldDB" id="I1QTF0"/>
<dbReference type="EnsemblPlants" id="ORGLA10G0048300.1">
    <property type="protein sequence ID" value="ORGLA10G0048300.1"/>
    <property type="gene ID" value="ORGLA10G0048300"/>
</dbReference>
<feature type="signal peptide" evidence="4">
    <location>
        <begin position="1"/>
        <end position="17"/>
    </location>
</feature>
<dbReference type="InterPro" id="IPR025287">
    <property type="entry name" value="WAK_GUB"/>
</dbReference>
<feature type="chain" id="PRO_5003650524" description="Wall-associated receptor kinase galacturonan-binding domain-containing protein" evidence="4">
    <location>
        <begin position="18"/>
        <end position="323"/>
    </location>
</feature>
<dbReference type="HOGENOM" id="CLU_861600_0_0_1"/>
<reference evidence="6 7" key="2">
    <citation type="submission" date="2018-04" db="EMBL/GenBank/DDBJ databases">
        <title>OglaRS2 (Oryza glaberrima Reference Sequence Version 2).</title>
        <authorList>
            <person name="Zhang J."/>
            <person name="Kudrna D."/>
            <person name="Lee S."/>
            <person name="Talag J."/>
            <person name="Rajasekar S."/>
            <person name="Wing R.A."/>
        </authorList>
    </citation>
    <scope>NUCLEOTIDE SEQUENCE [LARGE SCALE GENOMIC DNA]</scope>
    <source>
        <strain evidence="6 7">cv. IRGC 96717</strain>
    </source>
</reference>
<dbReference type="PANTHER" id="PTHR33491">
    <property type="entry name" value="OSJNBA0016N04.9 PROTEIN"/>
    <property type="match status" value="1"/>
</dbReference>